<evidence type="ECO:0000256" key="3">
    <source>
        <dbReference type="ARBA" id="ARBA00023015"/>
    </source>
</evidence>
<evidence type="ECO:0000313" key="6">
    <source>
        <dbReference type="EMBL" id="RYC03869.1"/>
    </source>
</evidence>
<evidence type="ECO:0000256" key="2">
    <source>
        <dbReference type="ARBA" id="ARBA00022777"/>
    </source>
</evidence>
<keyword evidence="7" id="KW-1185">Reference proteome</keyword>
<reference evidence="6 7" key="1">
    <citation type="submission" date="2019-01" db="EMBL/GenBank/DDBJ databases">
        <title>Novel species of Nocardioides.</title>
        <authorList>
            <person name="Liu Q."/>
            <person name="Xin Y.-H."/>
        </authorList>
    </citation>
    <scope>NUCLEOTIDE SEQUENCE [LARGE SCALE GENOMIC DNA]</scope>
    <source>
        <strain evidence="6 7">CGMCC 4.6875</strain>
    </source>
</reference>
<comment type="caution">
    <text evidence="6">The sequence shown here is derived from an EMBL/GenBank/DDBJ whole genome shotgun (WGS) entry which is preliminary data.</text>
</comment>
<keyword evidence="4" id="KW-0804">Transcription</keyword>
<organism evidence="6 7">
    <name type="scientific">Nocardioides ganghwensis</name>
    <dbReference type="NCBI Taxonomy" id="252230"/>
    <lineage>
        <taxon>Bacteria</taxon>
        <taxon>Bacillati</taxon>
        <taxon>Actinomycetota</taxon>
        <taxon>Actinomycetes</taxon>
        <taxon>Propionibacteriales</taxon>
        <taxon>Nocardioidaceae</taxon>
        <taxon>Nocardioides</taxon>
    </lineage>
</organism>
<dbReference type="SMART" id="SM01012">
    <property type="entry name" value="ANTAR"/>
    <property type="match status" value="1"/>
</dbReference>
<dbReference type="InterPro" id="IPR012074">
    <property type="entry name" value="GAF_ANTAR"/>
</dbReference>
<proteinExistence type="predicted"/>
<dbReference type="Proteomes" id="UP000293291">
    <property type="component" value="Unassembled WGS sequence"/>
</dbReference>
<dbReference type="InterPro" id="IPR029016">
    <property type="entry name" value="GAF-like_dom_sf"/>
</dbReference>
<dbReference type="Gene3D" id="3.30.450.40">
    <property type="match status" value="1"/>
</dbReference>
<dbReference type="SUPFAM" id="SSF52172">
    <property type="entry name" value="CheY-like"/>
    <property type="match status" value="1"/>
</dbReference>
<keyword evidence="2" id="KW-0418">Kinase</keyword>
<dbReference type="Pfam" id="PF03861">
    <property type="entry name" value="ANTAR"/>
    <property type="match status" value="1"/>
</dbReference>
<dbReference type="InterPro" id="IPR011006">
    <property type="entry name" value="CheY-like_superfamily"/>
</dbReference>
<dbReference type="SUPFAM" id="SSF55781">
    <property type="entry name" value="GAF domain-like"/>
    <property type="match status" value="1"/>
</dbReference>
<evidence type="ECO:0000256" key="1">
    <source>
        <dbReference type="ARBA" id="ARBA00022679"/>
    </source>
</evidence>
<dbReference type="PIRSF" id="PIRSF036625">
    <property type="entry name" value="GAF_ANTAR"/>
    <property type="match status" value="1"/>
</dbReference>
<protein>
    <submittedName>
        <fullName evidence="6">ANTAR domain-containing protein</fullName>
    </submittedName>
</protein>
<keyword evidence="1" id="KW-0808">Transferase</keyword>
<keyword evidence="3" id="KW-0805">Transcription regulation</keyword>
<dbReference type="EMBL" id="SDWU01000003">
    <property type="protein sequence ID" value="RYC03869.1"/>
    <property type="molecule type" value="Genomic_DNA"/>
</dbReference>
<dbReference type="InterPro" id="IPR005561">
    <property type="entry name" value="ANTAR"/>
</dbReference>
<sequence>MRASPIGREGCRMDRHEFGRRLADAARGMSETRHPADALERVATMAVELIGPCDVAGVCVLRPGRDDTCAHTHDSLQTMDDLQHALDEGPAMSGHRTVDVISVADLSRDAPWPRWGTEVAEKTGVRAYLGFRLFVDAESLGMLNLYAYEPGAFDHADQLDGLVVAAHAAVALSAAVAQDQMHTALGSRQLIGEATGILRERFALTSEQAFAVLKRLSSQQNIKLFAVAQHVVDTGTLPGAADQPPAAQPG</sequence>
<dbReference type="OrthoDB" id="7466251at2"/>
<dbReference type="PROSITE" id="PS50921">
    <property type="entry name" value="ANTAR"/>
    <property type="match status" value="1"/>
</dbReference>
<evidence type="ECO:0000313" key="7">
    <source>
        <dbReference type="Proteomes" id="UP000293291"/>
    </source>
</evidence>
<dbReference type="GO" id="GO:0003723">
    <property type="term" value="F:RNA binding"/>
    <property type="evidence" value="ECO:0007669"/>
    <property type="project" value="InterPro"/>
</dbReference>
<dbReference type="AlphaFoldDB" id="A0A4Q2SIT6"/>
<dbReference type="GO" id="GO:0016301">
    <property type="term" value="F:kinase activity"/>
    <property type="evidence" value="ECO:0007669"/>
    <property type="project" value="UniProtKB-KW"/>
</dbReference>
<dbReference type="Gene3D" id="1.10.10.10">
    <property type="entry name" value="Winged helix-like DNA-binding domain superfamily/Winged helix DNA-binding domain"/>
    <property type="match status" value="1"/>
</dbReference>
<dbReference type="InterPro" id="IPR036388">
    <property type="entry name" value="WH-like_DNA-bd_sf"/>
</dbReference>
<evidence type="ECO:0000256" key="4">
    <source>
        <dbReference type="ARBA" id="ARBA00023163"/>
    </source>
</evidence>
<name>A0A4Q2SIT6_9ACTN</name>
<dbReference type="InterPro" id="IPR003018">
    <property type="entry name" value="GAF"/>
</dbReference>
<accession>A0A4Q2SIT6</accession>
<dbReference type="SMART" id="SM00065">
    <property type="entry name" value="GAF"/>
    <property type="match status" value="1"/>
</dbReference>
<dbReference type="Pfam" id="PF13185">
    <property type="entry name" value="GAF_2"/>
    <property type="match status" value="1"/>
</dbReference>
<feature type="domain" description="ANTAR" evidence="5">
    <location>
        <begin position="171"/>
        <end position="232"/>
    </location>
</feature>
<gene>
    <name evidence="6" type="ORF">EUA07_02700</name>
</gene>
<evidence type="ECO:0000259" key="5">
    <source>
        <dbReference type="PROSITE" id="PS50921"/>
    </source>
</evidence>